<dbReference type="InterPro" id="IPR013886">
    <property type="entry name" value="PI31_Prot_C"/>
</dbReference>
<reference evidence="6 7" key="1">
    <citation type="journal article" date="2023" name="IScience">
        <title>Expanded male sex-determining region conserved during the evolution of homothallism in the green alga Volvox.</title>
        <authorList>
            <person name="Yamamoto K."/>
            <person name="Matsuzaki R."/>
            <person name="Mahakham W."/>
            <person name="Heman W."/>
            <person name="Sekimoto H."/>
            <person name="Kawachi M."/>
            <person name="Minakuchi Y."/>
            <person name="Toyoda A."/>
            <person name="Nozaki H."/>
        </authorList>
    </citation>
    <scope>NUCLEOTIDE SEQUENCE [LARGE SCALE GENOMIC DNA]</scope>
    <source>
        <strain evidence="6 7">NIES-4468</strain>
    </source>
</reference>
<accession>A0ABQ5S3A9</accession>
<comment type="similarity">
    <text evidence="2">Belongs to the proteasome inhibitor PI31 family.</text>
</comment>
<evidence type="ECO:0000259" key="5">
    <source>
        <dbReference type="Pfam" id="PF08577"/>
    </source>
</evidence>
<organism evidence="6 7">
    <name type="scientific">Volvox africanus</name>
    <dbReference type="NCBI Taxonomy" id="51714"/>
    <lineage>
        <taxon>Eukaryota</taxon>
        <taxon>Viridiplantae</taxon>
        <taxon>Chlorophyta</taxon>
        <taxon>core chlorophytes</taxon>
        <taxon>Chlorophyceae</taxon>
        <taxon>CS clade</taxon>
        <taxon>Chlamydomonadales</taxon>
        <taxon>Volvocaceae</taxon>
        <taxon>Volvox</taxon>
    </lineage>
</organism>
<dbReference type="Pfam" id="PF08577">
    <property type="entry name" value="PI31_Prot_C"/>
    <property type="match status" value="1"/>
</dbReference>
<dbReference type="Gene3D" id="3.40.1000.30">
    <property type="match status" value="1"/>
</dbReference>
<comment type="subcellular location">
    <subcellularLocation>
        <location evidence="1">Cytoplasm</location>
    </subcellularLocation>
</comment>
<name>A0ABQ5S3A9_9CHLO</name>
<evidence type="ECO:0000256" key="3">
    <source>
        <dbReference type="ARBA" id="ARBA00022490"/>
    </source>
</evidence>
<evidence type="ECO:0000313" key="7">
    <source>
        <dbReference type="Proteomes" id="UP001165090"/>
    </source>
</evidence>
<evidence type="ECO:0000256" key="4">
    <source>
        <dbReference type="SAM" id="MobiDB-lite"/>
    </source>
</evidence>
<dbReference type="InterPro" id="IPR045128">
    <property type="entry name" value="PI31-like"/>
</dbReference>
<proteinExistence type="inferred from homology"/>
<gene>
    <name evidence="6" type="ORF">VaNZ11_007661</name>
</gene>
<feature type="compositionally biased region" description="Low complexity" evidence="4">
    <location>
        <begin position="223"/>
        <end position="266"/>
    </location>
</feature>
<keyword evidence="7" id="KW-1185">Reference proteome</keyword>
<feature type="region of interest" description="Disordered" evidence="4">
    <location>
        <begin position="409"/>
        <end position="436"/>
    </location>
</feature>
<evidence type="ECO:0000256" key="2">
    <source>
        <dbReference type="ARBA" id="ARBA00006405"/>
    </source>
</evidence>
<keyword evidence="3" id="KW-0963">Cytoplasm</keyword>
<dbReference type="PANTHER" id="PTHR13266:SF1">
    <property type="entry name" value="PROTEASOME INHIBITOR PI31 SUBUNIT"/>
    <property type="match status" value="1"/>
</dbReference>
<feature type="region of interest" description="Disordered" evidence="4">
    <location>
        <begin position="126"/>
        <end position="160"/>
    </location>
</feature>
<feature type="region of interest" description="Disordered" evidence="4">
    <location>
        <begin position="221"/>
        <end position="312"/>
    </location>
</feature>
<dbReference type="EMBL" id="BSDZ01000019">
    <property type="protein sequence ID" value="GLI64395.1"/>
    <property type="molecule type" value="Genomic_DNA"/>
</dbReference>
<dbReference type="Proteomes" id="UP001165090">
    <property type="component" value="Unassembled WGS sequence"/>
</dbReference>
<evidence type="ECO:0000313" key="6">
    <source>
        <dbReference type="EMBL" id="GLI64395.1"/>
    </source>
</evidence>
<feature type="domain" description="PI31 proteasome regulator C-terminal" evidence="5">
    <location>
        <begin position="317"/>
        <end position="394"/>
    </location>
</feature>
<sequence length="436" mass="45205">MATPQALTAVIRASRPDFTSTADKAAFAVHAILSVNGFSLRRVGKDVDASVEQGFALLPGEEVDLGNWNQEAQQADGGMYSFLYVPESGGAQRPTVQQQQDKATPQPQPRPPVLLVKCLRLAVEPPVAGTTGGGDSRDAKAGDVNVSRADGFGGDGGGSGDGPRAGGVLLISLADVSSGHPPVSLELQLDRYVSSLAPGGAGYEHLDELIRRVQEALEEALDGAEASSSRAVGATSTSSAADRASRGGRSSTAAAAAAAAAEAVQRQQEEAEEASRTLRQAVRDEEGRQRRDPLRDERYPQPVFPSRMPPGWGPIGVGDEDLMPGGLPRPPGLGGLVGPGGGGPRGLGGGMHVGPENPIFADRLRHPRGGPGFPPGVIGSGGALPGMRWDPIAPEGLQGWAPDDYTRGGRTQHDEGLNDIGRPQPGRGPYWDNMFG</sequence>
<protein>
    <recommendedName>
        <fullName evidence="5">PI31 proteasome regulator C-terminal domain-containing protein</fullName>
    </recommendedName>
</protein>
<feature type="compositionally biased region" description="Basic and acidic residues" evidence="4">
    <location>
        <begin position="267"/>
        <end position="299"/>
    </location>
</feature>
<feature type="compositionally biased region" description="Gly residues" evidence="4">
    <location>
        <begin position="151"/>
        <end position="160"/>
    </location>
</feature>
<comment type="caution">
    <text evidence="6">The sequence shown here is derived from an EMBL/GenBank/DDBJ whole genome shotgun (WGS) entry which is preliminary data.</text>
</comment>
<feature type="region of interest" description="Disordered" evidence="4">
    <location>
        <begin position="90"/>
        <end position="111"/>
    </location>
</feature>
<dbReference type="PANTHER" id="PTHR13266">
    <property type="entry name" value="PROTEASOME INHIBITOR"/>
    <property type="match status" value="1"/>
</dbReference>
<evidence type="ECO:0000256" key="1">
    <source>
        <dbReference type="ARBA" id="ARBA00004496"/>
    </source>
</evidence>